<dbReference type="Proteomes" id="UP000008022">
    <property type="component" value="Unassembled WGS sequence"/>
</dbReference>
<dbReference type="EnsemblPlants" id="ORUFI03G41370.2">
    <property type="protein sequence ID" value="ORUFI03G41370.2"/>
    <property type="gene ID" value="ORUFI03G41370"/>
</dbReference>
<organism evidence="1 2">
    <name type="scientific">Oryza rufipogon</name>
    <name type="common">Brownbeard rice</name>
    <name type="synonym">Asian wild rice</name>
    <dbReference type="NCBI Taxonomy" id="4529"/>
    <lineage>
        <taxon>Eukaryota</taxon>
        <taxon>Viridiplantae</taxon>
        <taxon>Streptophyta</taxon>
        <taxon>Embryophyta</taxon>
        <taxon>Tracheophyta</taxon>
        <taxon>Spermatophyta</taxon>
        <taxon>Magnoliopsida</taxon>
        <taxon>Liliopsida</taxon>
        <taxon>Poales</taxon>
        <taxon>Poaceae</taxon>
        <taxon>BOP clade</taxon>
        <taxon>Oryzoideae</taxon>
        <taxon>Oryzeae</taxon>
        <taxon>Oryzinae</taxon>
        <taxon>Oryza</taxon>
    </lineage>
</organism>
<accession>A0A0E0P3E8</accession>
<sequence length="13" mass="1436">MANLEGKGRNCSR</sequence>
<dbReference type="Gramene" id="ORUFI03G41370.2">
    <property type="protein sequence ID" value="ORUFI03G41370.2"/>
    <property type="gene ID" value="ORUFI03G41370"/>
</dbReference>
<dbReference type="HOGENOM" id="CLU_3435876_0_0_1"/>
<name>A0A0E0P3E8_ORYRU</name>
<reference evidence="1" key="2">
    <citation type="submission" date="2015-06" db="UniProtKB">
        <authorList>
            <consortium name="EnsemblPlants"/>
        </authorList>
    </citation>
    <scope>IDENTIFICATION</scope>
</reference>
<protein>
    <submittedName>
        <fullName evidence="1">Uncharacterized protein</fullName>
    </submittedName>
</protein>
<evidence type="ECO:0000313" key="1">
    <source>
        <dbReference type="EnsemblPlants" id="ORUFI03G41370.2"/>
    </source>
</evidence>
<keyword evidence="2" id="KW-1185">Reference proteome</keyword>
<reference evidence="2" key="1">
    <citation type="submission" date="2013-06" db="EMBL/GenBank/DDBJ databases">
        <authorList>
            <person name="Zhao Q."/>
        </authorList>
    </citation>
    <scope>NUCLEOTIDE SEQUENCE</scope>
    <source>
        <strain evidence="2">cv. W1943</strain>
    </source>
</reference>
<proteinExistence type="predicted"/>
<evidence type="ECO:0000313" key="2">
    <source>
        <dbReference type="Proteomes" id="UP000008022"/>
    </source>
</evidence>